<gene>
    <name evidence="2" type="ORF">PFISCL1PPCAC_22763</name>
</gene>
<evidence type="ECO:0000256" key="1">
    <source>
        <dbReference type="SAM" id="MobiDB-lite"/>
    </source>
</evidence>
<evidence type="ECO:0000313" key="3">
    <source>
        <dbReference type="Proteomes" id="UP001432322"/>
    </source>
</evidence>
<sequence>EQQRGAGAAAYFHQGAPPHQQAVAYARPQPPPAVQRAEQAGDTGNVHGTPLSAFDHQQSSAAYTASWVSSTSSMPPDLKEVPEDGHVYHQIHAGNRTPIPGNEWVQPGGGGGAAAAAAAVYYGGTWGDRRDESMFAAAHATGGGAAGSTFDHSQFARMNMDYSHQVRDAQSYSSAAPGGGGGGMTGGGEWNQPQQVYLLIDYQFQTNAWQTNNTNLNQSQPLMMLAQPQPMQLQQQQQNKGRHGLDAILPRKREPI</sequence>
<dbReference type="Proteomes" id="UP001432322">
    <property type="component" value="Unassembled WGS sequence"/>
</dbReference>
<accession>A0AAV5WHP8</accession>
<evidence type="ECO:0000313" key="2">
    <source>
        <dbReference type="EMBL" id="GMT31466.1"/>
    </source>
</evidence>
<keyword evidence="3" id="KW-1185">Reference proteome</keyword>
<dbReference type="EMBL" id="BTSY01000006">
    <property type="protein sequence ID" value="GMT31466.1"/>
    <property type="molecule type" value="Genomic_DNA"/>
</dbReference>
<reference evidence="2" key="1">
    <citation type="submission" date="2023-10" db="EMBL/GenBank/DDBJ databases">
        <title>Genome assembly of Pristionchus species.</title>
        <authorList>
            <person name="Yoshida K."/>
            <person name="Sommer R.J."/>
        </authorList>
    </citation>
    <scope>NUCLEOTIDE SEQUENCE</scope>
    <source>
        <strain evidence="2">RS5133</strain>
    </source>
</reference>
<comment type="caution">
    <text evidence="2">The sequence shown here is derived from an EMBL/GenBank/DDBJ whole genome shotgun (WGS) entry which is preliminary data.</text>
</comment>
<name>A0AAV5WHP8_9BILA</name>
<feature type="region of interest" description="Disordered" evidence="1">
    <location>
        <begin position="1"/>
        <end position="21"/>
    </location>
</feature>
<feature type="non-terminal residue" evidence="2">
    <location>
        <position position="1"/>
    </location>
</feature>
<dbReference type="AlphaFoldDB" id="A0AAV5WHP8"/>
<feature type="compositionally biased region" description="Basic and acidic residues" evidence="1">
    <location>
        <begin position="243"/>
        <end position="256"/>
    </location>
</feature>
<feature type="region of interest" description="Disordered" evidence="1">
    <location>
        <begin position="231"/>
        <end position="256"/>
    </location>
</feature>
<proteinExistence type="predicted"/>
<protein>
    <submittedName>
        <fullName evidence="2">Uncharacterized protein</fullName>
    </submittedName>
</protein>
<organism evidence="2 3">
    <name type="scientific">Pristionchus fissidentatus</name>
    <dbReference type="NCBI Taxonomy" id="1538716"/>
    <lineage>
        <taxon>Eukaryota</taxon>
        <taxon>Metazoa</taxon>
        <taxon>Ecdysozoa</taxon>
        <taxon>Nematoda</taxon>
        <taxon>Chromadorea</taxon>
        <taxon>Rhabditida</taxon>
        <taxon>Rhabditina</taxon>
        <taxon>Diplogasteromorpha</taxon>
        <taxon>Diplogasteroidea</taxon>
        <taxon>Neodiplogasteridae</taxon>
        <taxon>Pristionchus</taxon>
    </lineage>
</organism>